<keyword evidence="3" id="KW-1185">Reference proteome</keyword>
<feature type="compositionally biased region" description="Polar residues" evidence="1">
    <location>
        <begin position="87"/>
        <end position="98"/>
    </location>
</feature>
<protein>
    <submittedName>
        <fullName evidence="2">Uncharacterized protein</fullName>
    </submittedName>
</protein>
<gene>
    <name evidence="2" type="ordered locus">CCNA_02782</name>
</gene>
<dbReference type="GeneID" id="7330944"/>
<dbReference type="RefSeq" id="YP_002518155.1">
    <property type="nucleotide sequence ID" value="NC_011916.1"/>
</dbReference>
<evidence type="ECO:0000313" key="3">
    <source>
        <dbReference type="Proteomes" id="UP000001364"/>
    </source>
</evidence>
<evidence type="ECO:0000256" key="1">
    <source>
        <dbReference type="SAM" id="MobiDB-lite"/>
    </source>
</evidence>
<dbReference type="AlphaFoldDB" id="A0A0H3CBI3"/>
<dbReference type="KEGG" id="ccs:CCNA_02782"/>
<dbReference type="HOGENOM" id="CLU_1640742_0_0_5"/>
<feature type="region of interest" description="Disordered" evidence="1">
    <location>
        <begin position="124"/>
        <end position="161"/>
    </location>
</feature>
<organism evidence="2 3">
    <name type="scientific">Caulobacter vibrioides (strain NA1000 / CB15N)</name>
    <name type="common">Caulobacter crescentus</name>
    <dbReference type="NCBI Taxonomy" id="565050"/>
    <lineage>
        <taxon>Bacteria</taxon>
        <taxon>Pseudomonadati</taxon>
        <taxon>Pseudomonadota</taxon>
        <taxon>Alphaproteobacteria</taxon>
        <taxon>Caulobacterales</taxon>
        <taxon>Caulobacteraceae</taxon>
        <taxon>Caulobacter</taxon>
    </lineage>
</organism>
<evidence type="ECO:0000313" key="2">
    <source>
        <dbReference type="EMBL" id="ACL96247.1"/>
    </source>
</evidence>
<reference evidence="2 3" key="1">
    <citation type="journal article" date="2010" name="J. Bacteriol.">
        <title>The genetic basis of laboratory adaptation in Caulobacter crescentus.</title>
        <authorList>
            <person name="Marks M.E."/>
            <person name="Castro-Rojas C.M."/>
            <person name="Teiling C."/>
            <person name="Du L."/>
            <person name="Kapatral V."/>
            <person name="Walunas T.L."/>
            <person name="Crosson S."/>
        </authorList>
    </citation>
    <scope>NUCLEOTIDE SEQUENCE [LARGE SCALE GENOMIC DNA]</scope>
    <source>
        <strain evidence="3">NA1000 / CB15N</strain>
    </source>
</reference>
<proteinExistence type="predicted"/>
<feature type="region of interest" description="Disordered" evidence="1">
    <location>
        <begin position="80"/>
        <end position="102"/>
    </location>
</feature>
<dbReference type="Proteomes" id="UP000001364">
    <property type="component" value="Chromosome"/>
</dbReference>
<accession>A0A0H3CBI3</accession>
<sequence length="161" mass="17780">MGVKTFLNRMSRWWSTRCCAVQAFDTRPTALLPSFVSLLTPSHAAREIGRSMRQKRSHTCGWWRGGLLLSVSIWGAPARSEGRRQENFQNGASPSTGWEGSPPAAHAFAVISRASHLWSRANVSNWRRPDSPADLGSAREGSEPTLAPFKDYRAGPSRSDV</sequence>
<dbReference type="EMBL" id="CP001340">
    <property type="protein sequence ID" value="ACL96247.1"/>
    <property type="molecule type" value="Genomic_DNA"/>
</dbReference>
<name>A0A0H3CBI3_CAUVN</name>
<dbReference type="RefSeq" id="WP_010920545.1">
    <property type="nucleotide sequence ID" value="NC_011916.1"/>
</dbReference>